<dbReference type="EMBL" id="LR797067">
    <property type="protein sequence ID" value="CAB4184351.1"/>
    <property type="molecule type" value="Genomic_DNA"/>
</dbReference>
<evidence type="ECO:0000313" key="1">
    <source>
        <dbReference type="EMBL" id="CAB4184351.1"/>
    </source>
</evidence>
<sequence length="157" mass="17454">EMTEIRLALCGALKMPRPSTPIERKRKLGNPGKQALPKQIIIAEQVEGVPEPLRVLGSEGQAAWVRIWTAGAYWVSGSTDVQIVQMLCECEDERSALRDRVMSSHDWHDRVGLRNLEGLILSMYSMLGFSPVDRGKMGVGEVRAASVLDELKARRAK</sequence>
<accession>A0A6J5QSF5</accession>
<name>A0A6J5QSF5_9CAUD</name>
<feature type="non-terminal residue" evidence="1">
    <location>
        <position position="1"/>
    </location>
</feature>
<gene>
    <name evidence="1" type="ORF">UFOVP1121_1</name>
</gene>
<protein>
    <submittedName>
        <fullName evidence="1">Uncharacterized protein</fullName>
    </submittedName>
</protein>
<proteinExistence type="predicted"/>
<reference evidence="1" key="1">
    <citation type="submission" date="2020-05" db="EMBL/GenBank/DDBJ databases">
        <authorList>
            <person name="Chiriac C."/>
            <person name="Salcher M."/>
            <person name="Ghai R."/>
            <person name="Kavagutti S V."/>
        </authorList>
    </citation>
    <scope>NUCLEOTIDE SEQUENCE</scope>
</reference>
<organism evidence="1">
    <name type="scientific">uncultured Caudovirales phage</name>
    <dbReference type="NCBI Taxonomy" id="2100421"/>
    <lineage>
        <taxon>Viruses</taxon>
        <taxon>Duplodnaviria</taxon>
        <taxon>Heunggongvirae</taxon>
        <taxon>Uroviricota</taxon>
        <taxon>Caudoviricetes</taxon>
        <taxon>Peduoviridae</taxon>
        <taxon>Maltschvirus</taxon>
        <taxon>Maltschvirus maltsch</taxon>
    </lineage>
</organism>